<name>A0ABT7CYC6_9BACT</name>
<keyword evidence="2" id="KW-1185">Reference proteome</keyword>
<sequence>MKCFPKCQLEESQIVNRIEGLFDKEVLTQEARSTGFIKRRSKLNDSSFLVTCLMSAGKACKKSLTETCTLLQQTTGITLCKQSLNERFSAKSVTFLKKVVEELIEKQSDQYQLSTFSNFKHILIGDCTSFALPASLGSTYKGPGGIYPSSAIKLY</sequence>
<dbReference type="Proteomes" id="UP001228581">
    <property type="component" value="Unassembled WGS sequence"/>
</dbReference>
<protein>
    <recommendedName>
        <fullName evidence="3">Transposase</fullName>
    </recommendedName>
</protein>
<gene>
    <name evidence="1" type="ORF">QNI19_37975</name>
</gene>
<organism evidence="1 2">
    <name type="scientific">Xanthocytophaga flava</name>
    <dbReference type="NCBI Taxonomy" id="3048013"/>
    <lineage>
        <taxon>Bacteria</taxon>
        <taxon>Pseudomonadati</taxon>
        <taxon>Bacteroidota</taxon>
        <taxon>Cytophagia</taxon>
        <taxon>Cytophagales</taxon>
        <taxon>Rhodocytophagaceae</taxon>
        <taxon>Xanthocytophaga</taxon>
    </lineage>
</organism>
<accession>A0ABT7CYC6</accession>
<proteinExistence type="predicted"/>
<dbReference type="RefSeq" id="WP_314005550.1">
    <property type="nucleotide sequence ID" value="NZ_JASJOT010000059.1"/>
</dbReference>
<evidence type="ECO:0000313" key="1">
    <source>
        <dbReference type="EMBL" id="MDJ1498781.1"/>
    </source>
</evidence>
<evidence type="ECO:0008006" key="3">
    <source>
        <dbReference type="Google" id="ProtNLM"/>
    </source>
</evidence>
<reference evidence="1 2" key="1">
    <citation type="submission" date="2023-05" db="EMBL/GenBank/DDBJ databases">
        <authorList>
            <person name="Zhang X."/>
        </authorList>
    </citation>
    <scope>NUCLEOTIDE SEQUENCE [LARGE SCALE GENOMIC DNA]</scope>
    <source>
        <strain evidence="1 2">DM2B3-1</strain>
    </source>
</reference>
<comment type="caution">
    <text evidence="1">The sequence shown here is derived from an EMBL/GenBank/DDBJ whole genome shotgun (WGS) entry which is preliminary data.</text>
</comment>
<evidence type="ECO:0000313" key="2">
    <source>
        <dbReference type="Proteomes" id="UP001228581"/>
    </source>
</evidence>
<dbReference type="EMBL" id="JASJOT010000059">
    <property type="protein sequence ID" value="MDJ1498781.1"/>
    <property type="molecule type" value="Genomic_DNA"/>
</dbReference>